<comment type="caution">
    <text evidence="1">The sequence shown here is derived from an EMBL/GenBank/DDBJ whole genome shotgun (WGS) entry which is preliminary data.</text>
</comment>
<organism evidence="1 2">
    <name type="scientific">Aeromonas caviae</name>
    <name type="common">Aeromonas punctata</name>
    <dbReference type="NCBI Taxonomy" id="648"/>
    <lineage>
        <taxon>Bacteria</taxon>
        <taxon>Pseudomonadati</taxon>
        <taxon>Pseudomonadota</taxon>
        <taxon>Gammaproteobacteria</taxon>
        <taxon>Aeromonadales</taxon>
        <taxon>Aeromonadaceae</taxon>
        <taxon>Aeromonas</taxon>
    </lineage>
</organism>
<evidence type="ECO:0000313" key="2">
    <source>
        <dbReference type="Proteomes" id="UP000737420"/>
    </source>
</evidence>
<accession>A0ABD0BDU5</accession>
<dbReference type="EMBL" id="BPOP01000067">
    <property type="protein sequence ID" value="GJB93948.1"/>
    <property type="molecule type" value="Genomic_DNA"/>
</dbReference>
<protein>
    <submittedName>
        <fullName evidence="1">Uncharacterized protein</fullName>
    </submittedName>
</protein>
<dbReference type="RefSeq" id="WP_203762197.1">
    <property type="nucleotide sequence ID" value="NZ_AP024402.1"/>
</dbReference>
<evidence type="ECO:0000313" key="1">
    <source>
        <dbReference type="EMBL" id="GJB93948.1"/>
    </source>
</evidence>
<proteinExistence type="predicted"/>
<name>A0ABD0BDU5_AERCA</name>
<reference evidence="1 2" key="1">
    <citation type="submission" date="2021-07" db="EMBL/GenBank/DDBJ databases">
        <title>Draft genome sequence of carbapenem-resistant Aeromonas spp. in Japan.</title>
        <authorList>
            <person name="Maehana S."/>
            <person name="Suzuki M."/>
            <person name="Kitasato H."/>
        </authorList>
    </citation>
    <scope>NUCLEOTIDE SEQUENCE [LARGE SCALE GENOMIC DNA]</scope>
    <source>
        <strain evidence="1 2">KAM382</strain>
    </source>
</reference>
<gene>
    <name evidence="1" type="ORF">KAM382_40090</name>
</gene>
<dbReference type="Proteomes" id="UP000737420">
    <property type="component" value="Unassembled WGS sequence"/>
</dbReference>
<sequence length="270" mass="29986">MNNPSLFFLLTICGLLPSWVYAIEGCSDEIFHQVETKTEDGEPISILSIKYNEEVESFTVPFTSENSSCKKVSDNGVIKISVVADRPNVSAVYYFDIAGKINYIGSASIFTSVGEERVSGIGEINKGNDITKINLEGVANEDSAIISKIIDVPYIYVNSEVPDLYSKMRYIEIDELSESTGSKICDSGDRVFYYCKTTSGRYLNLCYSPFSGDITYAYGKQKKEISLNDYSLVGDRFIFKNKNTSYNVSPEKGEISVTQNGKELAVISCR</sequence>
<dbReference type="AlphaFoldDB" id="A0ABD0BDU5"/>